<reference evidence="14 15" key="4">
    <citation type="journal article" date="2011" name="BMC Genomics">
        <title>RNA-Seq improves annotation of protein-coding genes in the cucumber genome.</title>
        <authorList>
            <person name="Li Z."/>
            <person name="Zhang Z."/>
            <person name="Yan P."/>
            <person name="Huang S."/>
            <person name="Fei Z."/>
            <person name="Lin K."/>
        </authorList>
    </citation>
    <scope>NUCLEOTIDE SEQUENCE [LARGE SCALE GENOMIC DNA]</scope>
    <source>
        <strain evidence="15">cv. 9930</strain>
    </source>
</reference>
<dbReference type="Pfam" id="PF00046">
    <property type="entry name" value="Homeodomain"/>
    <property type="match status" value="1"/>
</dbReference>
<dbReference type="EMBL" id="CM002926">
    <property type="protein sequence ID" value="KGN51881.1"/>
    <property type="molecule type" value="Genomic_DNA"/>
</dbReference>
<feature type="compositionally biased region" description="Low complexity" evidence="12">
    <location>
        <begin position="186"/>
        <end position="197"/>
    </location>
</feature>
<evidence type="ECO:0000256" key="8">
    <source>
        <dbReference type="PROSITE-ProRule" id="PRU00108"/>
    </source>
</evidence>
<protein>
    <recommendedName>
        <fullName evidence="10">Homeobox-leucine zipper protein</fullName>
    </recommendedName>
    <alternativeName>
        <fullName evidence="10">HD-ZIP protein</fullName>
    </alternativeName>
    <alternativeName>
        <fullName evidence="10">Homeodomain transcription factor</fullName>
    </alternativeName>
</protein>
<keyword evidence="2 10" id="KW-0805">Transcription regulation</keyword>
<dbReference type="GO" id="GO:0045893">
    <property type="term" value="P:positive regulation of DNA-templated transcription"/>
    <property type="evidence" value="ECO:0000318"/>
    <property type="project" value="GO_Central"/>
</dbReference>
<evidence type="ECO:0000256" key="2">
    <source>
        <dbReference type="ARBA" id="ARBA00023015"/>
    </source>
</evidence>
<gene>
    <name evidence="14" type="ORF">Csa_5G604260</name>
</gene>
<feature type="coiled-coil region" evidence="11">
    <location>
        <begin position="86"/>
        <end position="134"/>
    </location>
</feature>
<reference evidence="14 15" key="1">
    <citation type="journal article" date="2009" name="Nat. Genet.">
        <title>The genome of the cucumber, Cucumis sativus L.</title>
        <authorList>
            <person name="Huang S."/>
            <person name="Li R."/>
            <person name="Zhang Z."/>
            <person name="Li L."/>
            <person name="Gu X."/>
            <person name="Fan W."/>
            <person name="Lucas W.J."/>
            <person name="Wang X."/>
            <person name="Xie B."/>
            <person name="Ni P."/>
            <person name="Ren Y."/>
            <person name="Zhu H."/>
            <person name="Li J."/>
            <person name="Lin K."/>
            <person name="Jin W."/>
            <person name="Fei Z."/>
            <person name="Li G."/>
            <person name="Staub J."/>
            <person name="Kilian A."/>
            <person name="van der Vossen E.A."/>
            <person name="Wu Y."/>
            <person name="Guo J."/>
            <person name="He J."/>
            <person name="Jia Z."/>
            <person name="Ren Y."/>
            <person name="Tian G."/>
            <person name="Lu Y."/>
            <person name="Ruan J."/>
            <person name="Qian W."/>
            <person name="Wang M."/>
            <person name="Huang Q."/>
            <person name="Li B."/>
            <person name="Xuan Z."/>
            <person name="Cao J."/>
            <person name="Asan"/>
            <person name="Wu Z."/>
            <person name="Zhang J."/>
            <person name="Cai Q."/>
            <person name="Bai Y."/>
            <person name="Zhao B."/>
            <person name="Han Y."/>
            <person name="Li Y."/>
            <person name="Li X."/>
            <person name="Wang S."/>
            <person name="Shi Q."/>
            <person name="Liu S."/>
            <person name="Cho W.K."/>
            <person name="Kim J.Y."/>
            <person name="Xu Y."/>
            <person name="Heller-Uszynska K."/>
            <person name="Miao H."/>
            <person name="Cheng Z."/>
            <person name="Zhang S."/>
            <person name="Wu J."/>
            <person name="Yang Y."/>
            <person name="Kang H."/>
            <person name="Li M."/>
            <person name="Liang H."/>
            <person name="Ren X."/>
            <person name="Shi Z."/>
            <person name="Wen M."/>
            <person name="Jian M."/>
            <person name="Yang H."/>
            <person name="Zhang G."/>
            <person name="Yang Z."/>
            <person name="Chen R."/>
            <person name="Liu S."/>
            <person name="Li J."/>
            <person name="Ma L."/>
            <person name="Liu H."/>
            <person name="Zhou Y."/>
            <person name="Zhao J."/>
            <person name="Fang X."/>
            <person name="Li G."/>
            <person name="Fang L."/>
            <person name="Li Y."/>
            <person name="Liu D."/>
            <person name="Zheng H."/>
            <person name="Zhang Y."/>
            <person name="Qin N."/>
            <person name="Li Z."/>
            <person name="Yang G."/>
            <person name="Yang S."/>
            <person name="Bolund L."/>
            <person name="Kristiansen K."/>
            <person name="Zheng H."/>
            <person name="Li S."/>
            <person name="Zhang X."/>
            <person name="Yang H."/>
            <person name="Wang J."/>
            <person name="Sun R."/>
            <person name="Zhang B."/>
            <person name="Jiang S."/>
            <person name="Wang J."/>
            <person name="Du Y."/>
            <person name="Li S."/>
        </authorList>
    </citation>
    <scope>NUCLEOTIDE SEQUENCE [LARGE SCALE GENOMIC DNA]</scope>
    <source>
        <strain evidence="15">cv. 9930</strain>
    </source>
</reference>
<dbReference type="InterPro" id="IPR009057">
    <property type="entry name" value="Homeodomain-like_sf"/>
</dbReference>
<dbReference type="InterPro" id="IPR017970">
    <property type="entry name" value="Homeobox_CS"/>
</dbReference>
<dbReference type="Gene3D" id="1.10.10.60">
    <property type="entry name" value="Homeodomain-like"/>
    <property type="match status" value="1"/>
</dbReference>
<evidence type="ECO:0000256" key="5">
    <source>
        <dbReference type="ARBA" id="ARBA00023163"/>
    </source>
</evidence>
<dbReference type="PANTHER" id="PTHR24326:SF497">
    <property type="entry name" value="HOMEOBOX-LEUCINE ZIPPER PROTEIN HAT5"/>
    <property type="match status" value="1"/>
</dbReference>
<feature type="DNA-binding region" description="Homeobox" evidence="8">
    <location>
        <begin position="41"/>
        <end position="95"/>
    </location>
</feature>
<keyword evidence="3 8" id="KW-0238">DNA-binding</keyword>
<dbReference type="PROSITE" id="PS00027">
    <property type="entry name" value="HOMEOBOX_1"/>
    <property type="match status" value="1"/>
</dbReference>
<dbReference type="InterPro" id="IPR001356">
    <property type="entry name" value="HD"/>
</dbReference>
<dbReference type="Proteomes" id="UP000029981">
    <property type="component" value="Chromosome 5"/>
</dbReference>
<dbReference type="STRING" id="3659.A0A0A0KVU6"/>
<dbReference type="PRINTS" id="PR00031">
    <property type="entry name" value="HTHREPRESSR"/>
</dbReference>
<sequence>MDSETTHFLSKPEASSLPCFWVSDSCSSMKGEGTTLGGKKRRLSVDQVRLLEKNFNDENKLEHERKVQIAEEIGLRPRQVAVWFQNRRARSKMKRIESDYECLSAEYDKLKSDFDSLLNMNHELKAEVDQLRTTWAAVEKMKNHFEPVGVEAMDSSVTKLEKANAKTMGEILYKVQMGSSRHEEGSLSSSKSDGFYSESPTRDNQSKSANFLQDEEDELGCLGKLEDELSANELMNSFNILSSAVENQSFCFWS</sequence>
<proteinExistence type="inferred from homology"/>
<evidence type="ECO:0000256" key="3">
    <source>
        <dbReference type="ARBA" id="ARBA00023125"/>
    </source>
</evidence>
<evidence type="ECO:0000256" key="4">
    <source>
        <dbReference type="ARBA" id="ARBA00023155"/>
    </source>
</evidence>
<dbReference type="SUPFAM" id="SSF46689">
    <property type="entry name" value="Homeodomain-like"/>
    <property type="match status" value="1"/>
</dbReference>
<keyword evidence="11" id="KW-0175">Coiled coil</keyword>
<evidence type="ECO:0000256" key="9">
    <source>
        <dbReference type="RuleBase" id="RU000682"/>
    </source>
</evidence>
<dbReference type="OrthoDB" id="6159439at2759"/>
<feature type="region of interest" description="Disordered" evidence="12">
    <location>
        <begin position="182"/>
        <end position="209"/>
    </location>
</feature>
<feature type="domain" description="Homeobox" evidence="13">
    <location>
        <begin position="39"/>
        <end position="94"/>
    </location>
</feature>
<dbReference type="GO" id="GO:0043565">
    <property type="term" value="F:sequence-specific DNA binding"/>
    <property type="evidence" value="ECO:0000318"/>
    <property type="project" value="GO_Central"/>
</dbReference>
<dbReference type="PROSITE" id="PS50071">
    <property type="entry name" value="HOMEOBOX_2"/>
    <property type="match status" value="1"/>
</dbReference>
<dbReference type="SMART" id="SM00389">
    <property type="entry name" value="HOX"/>
    <property type="match status" value="1"/>
</dbReference>
<dbReference type="AlphaFoldDB" id="A0A0A0KVU6"/>
<evidence type="ECO:0000313" key="15">
    <source>
        <dbReference type="Proteomes" id="UP000029981"/>
    </source>
</evidence>
<dbReference type="GO" id="GO:0000981">
    <property type="term" value="F:DNA-binding transcription factor activity, RNA polymerase II-specific"/>
    <property type="evidence" value="ECO:0007669"/>
    <property type="project" value="UniProtKB-UniRule"/>
</dbReference>
<evidence type="ECO:0000313" key="14">
    <source>
        <dbReference type="EMBL" id="KGN51881.1"/>
    </source>
</evidence>
<dbReference type="Gramene" id="KGN51881">
    <property type="protein sequence ID" value="KGN51881"/>
    <property type="gene ID" value="Csa_5G604260"/>
</dbReference>
<comment type="subcellular location">
    <subcellularLocation>
        <location evidence="1 8 9">Nucleus</location>
    </subcellularLocation>
</comment>
<dbReference type="GO" id="GO:0005634">
    <property type="term" value="C:nucleus"/>
    <property type="evidence" value="ECO:0000318"/>
    <property type="project" value="GO_Central"/>
</dbReference>
<dbReference type="PANTHER" id="PTHR24326">
    <property type="entry name" value="HOMEOBOX-LEUCINE ZIPPER PROTEIN"/>
    <property type="match status" value="1"/>
</dbReference>
<evidence type="ECO:0000256" key="7">
    <source>
        <dbReference type="ARBA" id="ARBA00025748"/>
    </source>
</evidence>
<comment type="similarity">
    <text evidence="7 10">Belongs to the HD-ZIP homeobox family. Class I subfamily.</text>
</comment>
<evidence type="ECO:0000256" key="10">
    <source>
        <dbReference type="RuleBase" id="RU369038"/>
    </source>
</evidence>
<keyword evidence="15" id="KW-1185">Reference proteome</keyword>
<comment type="function">
    <text evidence="10">Transcription factor.</text>
</comment>
<dbReference type="InterPro" id="IPR000047">
    <property type="entry name" value="HTH_motif"/>
</dbReference>
<dbReference type="InterPro" id="IPR003106">
    <property type="entry name" value="Leu_zip_homeo"/>
</dbReference>
<dbReference type="Pfam" id="PF02183">
    <property type="entry name" value="HALZ"/>
    <property type="match status" value="1"/>
</dbReference>
<evidence type="ECO:0000256" key="1">
    <source>
        <dbReference type="ARBA" id="ARBA00004123"/>
    </source>
</evidence>
<evidence type="ECO:0000256" key="11">
    <source>
        <dbReference type="SAM" id="Coils"/>
    </source>
</evidence>
<keyword evidence="4 8" id="KW-0371">Homeobox</keyword>
<name>A0A0A0KVU6_CUCSA</name>
<keyword evidence="5 10" id="KW-0804">Transcription</keyword>
<dbReference type="eggNOG" id="KOG0483">
    <property type="taxonomic scope" value="Eukaryota"/>
</dbReference>
<dbReference type="KEGG" id="csv:101204430"/>
<evidence type="ECO:0000256" key="12">
    <source>
        <dbReference type="SAM" id="MobiDB-lite"/>
    </source>
</evidence>
<dbReference type="CDD" id="cd00086">
    <property type="entry name" value="homeodomain"/>
    <property type="match status" value="1"/>
</dbReference>
<organism evidence="14 15">
    <name type="scientific">Cucumis sativus</name>
    <name type="common">Cucumber</name>
    <dbReference type="NCBI Taxonomy" id="3659"/>
    <lineage>
        <taxon>Eukaryota</taxon>
        <taxon>Viridiplantae</taxon>
        <taxon>Streptophyta</taxon>
        <taxon>Embryophyta</taxon>
        <taxon>Tracheophyta</taxon>
        <taxon>Spermatophyta</taxon>
        <taxon>Magnoliopsida</taxon>
        <taxon>eudicotyledons</taxon>
        <taxon>Gunneridae</taxon>
        <taxon>Pentapetalae</taxon>
        <taxon>rosids</taxon>
        <taxon>fabids</taxon>
        <taxon>Cucurbitales</taxon>
        <taxon>Cucurbitaceae</taxon>
        <taxon>Benincaseae</taxon>
        <taxon>Cucumis</taxon>
    </lineage>
</organism>
<dbReference type="FunFam" id="1.10.10.60:FF:000144">
    <property type="entry name" value="homeobox-leucine zipper protein ATHB-6-like"/>
    <property type="match status" value="1"/>
</dbReference>
<dbReference type="GO" id="GO:0000976">
    <property type="term" value="F:transcription cis-regulatory region binding"/>
    <property type="evidence" value="ECO:0007669"/>
    <property type="project" value="UniProtKB-ARBA"/>
</dbReference>
<evidence type="ECO:0000256" key="6">
    <source>
        <dbReference type="ARBA" id="ARBA00023242"/>
    </source>
</evidence>
<keyword evidence="6 8" id="KW-0539">Nucleus</keyword>
<evidence type="ECO:0000259" key="13">
    <source>
        <dbReference type="PROSITE" id="PS50071"/>
    </source>
</evidence>
<reference evidence="14 15" key="2">
    <citation type="journal article" date="2009" name="PLoS ONE">
        <title>An integrated genetic and cytogenetic map of the cucumber genome.</title>
        <authorList>
            <person name="Ren Y."/>
            <person name="Zhang Z."/>
            <person name="Liu J."/>
            <person name="Staub J.E."/>
            <person name="Han Y."/>
            <person name="Cheng Z."/>
            <person name="Li X."/>
            <person name="Lu J."/>
            <person name="Miao H."/>
            <person name="Kang H."/>
            <person name="Xie B."/>
            <person name="Gu X."/>
            <person name="Wang X."/>
            <person name="Du Y."/>
            <person name="Jin W."/>
            <person name="Huang S."/>
        </authorList>
    </citation>
    <scope>NUCLEOTIDE SEQUENCE [LARGE SCALE GENOMIC DNA]</scope>
    <source>
        <strain evidence="15">cv. 9930</strain>
    </source>
</reference>
<accession>A0A0A0KVU6</accession>
<dbReference type="InterPro" id="IPR045224">
    <property type="entry name" value="HDZip_class_I_plant"/>
</dbReference>
<reference evidence="14 15" key="3">
    <citation type="journal article" date="2010" name="BMC Genomics">
        <title>Transcriptome sequencing and comparative analysis of cucumber flowers with different sex types.</title>
        <authorList>
            <person name="Guo S."/>
            <person name="Zheng Y."/>
            <person name="Joung J.G."/>
            <person name="Liu S."/>
            <person name="Zhang Z."/>
            <person name="Crasta O.R."/>
            <person name="Sobral B.W."/>
            <person name="Xu Y."/>
            <person name="Huang S."/>
            <person name="Fei Z."/>
        </authorList>
    </citation>
    <scope>NUCLEOTIDE SEQUENCE [LARGE SCALE GENOMIC DNA]</scope>
    <source>
        <strain evidence="15">cv. 9930</strain>
    </source>
</reference>